<evidence type="ECO:0000256" key="5">
    <source>
        <dbReference type="ARBA" id="ARBA00023163"/>
    </source>
</evidence>
<keyword evidence="5" id="KW-0804">Transcription</keyword>
<dbReference type="InterPro" id="IPR007627">
    <property type="entry name" value="RNA_pol_sigma70_r2"/>
</dbReference>
<dbReference type="InterPro" id="IPR036388">
    <property type="entry name" value="WH-like_DNA-bd_sf"/>
</dbReference>
<dbReference type="SUPFAM" id="SSF88659">
    <property type="entry name" value="Sigma3 and sigma4 domains of RNA polymerase sigma factors"/>
    <property type="match status" value="1"/>
</dbReference>
<dbReference type="Pfam" id="PF04542">
    <property type="entry name" value="Sigma70_r2"/>
    <property type="match status" value="1"/>
</dbReference>
<evidence type="ECO:0000259" key="7">
    <source>
        <dbReference type="Pfam" id="PF08281"/>
    </source>
</evidence>
<dbReference type="PANTHER" id="PTHR43133:SF8">
    <property type="entry name" value="RNA POLYMERASE SIGMA FACTOR HI_1459-RELATED"/>
    <property type="match status" value="1"/>
</dbReference>
<keyword evidence="2" id="KW-0805">Transcription regulation</keyword>
<dbReference type="CDD" id="cd06171">
    <property type="entry name" value="Sigma70_r4"/>
    <property type="match status" value="1"/>
</dbReference>
<evidence type="ECO:0000256" key="1">
    <source>
        <dbReference type="ARBA" id="ARBA00010641"/>
    </source>
</evidence>
<evidence type="ECO:0000256" key="3">
    <source>
        <dbReference type="ARBA" id="ARBA00023082"/>
    </source>
</evidence>
<feature type="domain" description="RNA polymerase sigma-70 region 2" evidence="6">
    <location>
        <begin position="26"/>
        <end position="93"/>
    </location>
</feature>
<keyword evidence="3" id="KW-0731">Sigma factor</keyword>
<evidence type="ECO:0000256" key="2">
    <source>
        <dbReference type="ARBA" id="ARBA00023015"/>
    </source>
</evidence>
<accession>A0A381R425</accession>
<proteinExistence type="inferred from homology"/>
<dbReference type="AlphaFoldDB" id="A0A381R425"/>
<comment type="similarity">
    <text evidence="1">Belongs to the sigma-70 factor family. ECF subfamily.</text>
</comment>
<evidence type="ECO:0008006" key="9">
    <source>
        <dbReference type="Google" id="ProtNLM"/>
    </source>
</evidence>
<reference evidence="8" key="1">
    <citation type="submission" date="2018-05" db="EMBL/GenBank/DDBJ databases">
        <authorList>
            <person name="Lanie J.A."/>
            <person name="Ng W.-L."/>
            <person name="Kazmierczak K.M."/>
            <person name="Andrzejewski T.M."/>
            <person name="Davidsen T.M."/>
            <person name="Wayne K.J."/>
            <person name="Tettelin H."/>
            <person name="Glass J.I."/>
            <person name="Rusch D."/>
            <person name="Podicherti R."/>
            <person name="Tsui H.-C.T."/>
            <person name="Winkler M.E."/>
        </authorList>
    </citation>
    <scope>NUCLEOTIDE SEQUENCE</scope>
</reference>
<dbReference type="InterPro" id="IPR000838">
    <property type="entry name" value="RNA_pol_sigma70_ECF_CS"/>
</dbReference>
<protein>
    <recommendedName>
        <fullName evidence="9">RNA polymerase sigma factor</fullName>
    </recommendedName>
</protein>
<dbReference type="GO" id="GO:0016987">
    <property type="term" value="F:sigma factor activity"/>
    <property type="evidence" value="ECO:0007669"/>
    <property type="project" value="UniProtKB-KW"/>
</dbReference>
<name>A0A381R425_9ZZZZ</name>
<evidence type="ECO:0000256" key="4">
    <source>
        <dbReference type="ARBA" id="ARBA00023125"/>
    </source>
</evidence>
<evidence type="ECO:0000259" key="6">
    <source>
        <dbReference type="Pfam" id="PF04542"/>
    </source>
</evidence>
<dbReference type="PROSITE" id="PS01063">
    <property type="entry name" value="SIGMA70_ECF"/>
    <property type="match status" value="1"/>
</dbReference>
<organism evidence="8">
    <name type="scientific">marine metagenome</name>
    <dbReference type="NCBI Taxonomy" id="408172"/>
    <lineage>
        <taxon>unclassified sequences</taxon>
        <taxon>metagenomes</taxon>
        <taxon>ecological metagenomes</taxon>
    </lineage>
</organism>
<dbReference type="InterPro" id="IPR013324">
    <property type="entry name" value="RNA_pol_sigma_r3/r4-like"/>
</dbReference>
<sequence length="195" mass="23097">MQIKNLEEKNLIKELKSNSESAFKLLVENYKDQIFNTIIPIIQNVDDADDLTQEVFIQIYKSIKKFKEKSSLSTWIYKISISKAYEYIRYNKRVKRFSILINMFRDDNTIKEIPDFKHPGVELEQKENSKILFDAINKLNKQQKTAYILKNVQGLSYKKIADIMNKSISSIESLIYRAKQNLKTIIKKKYKTRNL</sequence>
<dbReference type="InterPro" id="IPR013325">
    <property type="entry name" value="RNA_pol_sigma_r2"/>
</dbReference>
<dbReference type="Gene3D" id="1.10.1740.10">
    <property type="match status" value="1"/>
</dbReference>
<dbReference type="NCBIfam" id="TIGR02937">
    <property type="entry name" value="sigma70-ECF"/>
    <property type="match status" value="1"/>
</dbReference>
<feature type="domain" description="RNA polymerase sigma factor 70 region 4 type 2" evidence="7">
    <location>
        <begin position="132"/>
        <end position="182"/>
    </location>
</feature>
<gene>
    <name evidence="8" type="ORF">METZ01_LOCUS39359</name>
</gene>
<dbReference type="InterPro" id="IPR013249">
    <property type="entry name" value="RNA_pol_sigma70_r4_t2"/>
</dbReference>
<dbReference type="EMBL" id="UINC01001685">
    <property type="protein sequence ID" value="SUZ86505.1"/>
    <property type="molecule type" value="Genomic_DNA"/>
</dbReference>
<dbReference type="Pfam" id="PF08281">
    <property type="entry name" value="Sigma70_r4_2"/>
    <property type="match status" value="1"/>
</dbReference>
<evidence type="ECO:0000313" key="8">
    <source>
        <dbReference type="EMBL" id="SUZ86505.1"/>
    </source>
</evidence>
<dbReference type="InterPro" id="IPR039425">
    <property type="entry name" value="RNA_pol_sigma-70-like"/>
</dbReference>
<dbReference type="SUPFAM" id="SSF88946">
    <property type="entry name" value="Sigma2 domain of RNA polymerase sigma factors"/>
    <property type="match status" value="1"/>
</dbReference>
<dbReference type="PANTHER" id="PTHR43133">
    <property type="entry name" value="RNA POLYMERASE ECF-TYPE SIGMA FACTO"/>
    <property type="match status" value="1"/>
</dbReference>
<dbReference type="Gene3D" id="1.10.10.10">
    <property type="entry name" value="Winged helix-like DNA-binding domain superfamily/Winged helix DNA-binding domain"/>
    <property type="match status" value="1"/>
</dbReference>
<dbReference type="GO" id="GO:0003677">
    <property type="term" value="F:DNA binding"/>
    <property type="evidence" value="ECO:0007669"/>
    <property type="project" value="UniProtKB-KW"/>
</dbReference>
<keyword evidence="4" id="KW-0238">DNA-binding</keyword>
<dbReference type="GO" id="GO:0006352">
    <property type="term" value="P:DNA-templated transcription initiation"/>
    <property type="evidence" value="ECO:0007669"/>
    <property type="project" value="InterPro"/>
</dbReference>
<dbReference type="InterPro" id="IPR014284">
    <property type="entry name" value="RNA_pol_sigma-70_dom"/>
</dbReference>